<dbReference type="GO" id="GO:0008830">
    <property type="term" value="F:dTDP-4-dehydrorhamnose 3,5-epimerase activity"/>
    <property type="evidence" value="ECO:0007669"/>
    <property type="project" value="UniProtKB-UniRule"/>
</dbReference>
<comment type="function">
    <text evidence="2 7">Catalyzes the epimerization of the C3' and C5'positions of dTDP-6-deoxy-D-xylo-4-hexulose, forming dTDP-6-deoxy-L-lyxo-4-hexulose.</text>
</comment>
<dbReference type="EMBL" id="JACIDR010000004">
    <property type="protein sequence ID" value="MBB3974132.1"/>
    <property type="molecule type" value="Genomic_DNA"/>
</dbReference>
<dbReference type="UniPathway" id="UPA00124"/>
<dbReference type="Gene3D" id="2.60.120.10">
    <property type="entry name" value="Jelly Rolls"/>
    <property type="match status" value="1"/>
</dbReference>
<comment type="catalytic activity">
    <reaction evidence="1 7">
        <text>dTDP-4-dehydro-6-deoxy-alpha-D-glucose = dTDP-4-dehydro-beta-L-rhamnose</text>
        <dbReference type="Rhea" id="RHEA:16969"/>
        <dbReference type="ChEBI" id="CHEBI:57649"/>
        <dbReference type="ChEBI" id="CHEBI:62830"/>
        <dbReference type="EC" id="5.1.3.13"/>
    </reaction>
</comment>
<comment type="pathway">
    <text evidence="7">Carbohydrate biosynthesis; dTDP-L-rhamnose biosynthesis.</text>
</comment>
<dbReference type="SUPFAM" id="SSF51182">
    <property type="entry name" value="RmlC-like cupins"/>
    <property type="match status" value="1"/>
</dbReference>
<dbReference type="CDD" id="cd00438">
    <property type="entry name" value="cupin_RmlC"/>
    <property type="match status" value="1"/>
</dbReference>
<dbReference type="RefSeq" id="WP_183395971.1">
    <property type="nucleotide sequence ID" value="NZ_JACIDR010000004.1"/>
</dbReference>
<evidence type="ECO:0000256" key="4">
    <source>
        <dbReference type="ARBA" id="ARBA00019595"/>
    </source>
</evidence>
<accession>A0A7W6GGJ7</accession>
<dbReference type="GO" id="GO:0000271">
    <property type="term" value="P:polysaccharide biosynthetic process"/>
    <property type="evidence" value="ECO:0007669"/>
    <property type="project" value="TreeGrafter"/>
</dbReference>
<evidence type="ECO:0000256" key="1">
    <source>
        <dbReference type="ARBA" id="ARBA00001298"/>
    </source>
</evidence>
<dbReference type="GO" id="GO:0019305">
    <property type="term" value="P:dTDP-rhamnose biosynthetic process"/>
    <property type="evidence" value="ECO:0007669"/>
    <property type="project" value="UniProtKB-UniRule"/>
</dbReference>
<gene>
    <name evidence="8" type="ORF">GGR24_002809</name>
</gene>
<dbReference type="GO" id="GO:0005829">
    <property type="term" value="C:cytosol"/>
    <property type="evidence" value="ECO:0007669"/>
    <property type="project" value="TreeGrafter"/>
</dbReference>
<dbReference type="AlphaFoldDB" id="A0A7W6GGJ7"/>
<feature type="active site" description="Proton donor" evidence="5">
    <location>
        <position position="132"/>
    </location>
</feature>
<evidence type="ECO:0000256" key="7">
    <source>
        <dbReference type="RuleBase" id="RU364069"/>
    </source>
</evidence>
<feature type="active site" description="Proton acceptor" evidence="5">
    <location>
        <position position="62"/>
    </location>
</feature>
<comment type="subunit">
    <text evidence="7">Homodimer.</text>
</comment>
<keyword evidence="7 8" id="KW-0413">Isomerase</keyword>
<proteinExistence type="inferred from homology"/>
<dbReference type="Proteomes" id="UP000528964">
    <property type="component" value="Unassembled WGS sequence"/>
</dbReference>
<sequence length="183" mass="19981">MEFIRHALDGVVEIRPRLVPDSRGSFFESFRRSAFEAEGLIADFVQTNRSRSHAAGTVRGLHYQLAPSAQGKLVSVIRGAVFDVAVDLRRSSPTFGKHVAVTLTAASGAELHIPPGFAHGFCTLEPDTEVLYAVTSYYAPERERAIFWADPALGIDWPTPPDGARLSDKDLRAPMLADAADLF</sequence>
<dbReference type="InterPro" id="IPR011051">
    <property type="entry name" value="RmlC_Cupin_sf"/>
</dbReference>
<comment type="caution">
    <text evidence="8">The sequence shown here is derived from an EMBL/GenBank/DDBJ whole genome shotgun (WGS) entry which is preliminary data.</text>
</comment>
<evidence type="ECO:0000256" key="2">
    <source>
        <dbReference type="ARBA" id="ARBA00001997"/>
    </source>
</evidence>
<dbReference type="EC" id="5.1.3.13" evidence="3 7"/>
<keyword evidence="9" id="KW-1185">Reference proteome</keyword>
<dbReference type="NCBIfam" id="TIGR01221">
    <property type="entry name" value="rmlC"/>
    <property type="match status" value="1"/>
</dbReference>
<dbReference type="InterPro" id="IPR014710">
    <property type="entry name" value="RmlC-like_jellyroll"/>
</dbReference>
<feature type="site" description="Participates in a stacking interaction with the thymidine ring of dTDP-4-oxo-6-deoxyglucose" evidence="6">
    <location>
        <position position="138"/>
    </location>
</feature>
<name>A0A7W6GGJ7_9HYPH</name>
<reference evidence="8 9" key="1">
    <citation type="submission" date="2020-08" db="EMBL/GenBank/DDBJ databases">
        <title>Genomic Encyclopedia of Type Strains, Phase IV (KMG-IV): sequencing the most valuable type-strain genomes for metagenomic binning, comparative biology and taxonomic classification.</title>
        <authorList>
            <person name="Goeker M."/>
        </authorList>
    </citation>
    <scope>NUCLEOTIDE SEQUENCE [LARGE SCALE GENOMIC DNA]</scope>
    <source>
        <strain evidence="8 9">DSM 25481</strain>
    </source>
</reference>
<evidence type="ECO:0000256" key="6">
    <source>
        <dbReference type="PIRSR" id="PIRSR600888-3"/>
    </source>
</evidence>
<organism evidence="8 9">
    <name type="scientific">Hansschlegelia beijingensis</name>
    <dbReference type="NCBI Taxonomy" id="1133344"/>
    <lineage>
        <taxon>Bacteria</taxon>
        <taxon>Pseudomonadati</taxon>
        <taxon>Pseudomonadota</taxon>
        <taxon>Alphaproteobacteria</taxon>
        <taxon>Hyphomicrobiales</taxon>
        <taxon>Methylopilaceae</taxon>
        <taxon>Hansschlegelia</taxon>
    </lineage>
</organism>
<protein>
    <recommendedName>
        <fullName evidence="4 7">dTDP-4-dehydrorhamnose 3,5-epimerase</fullName>
        <ecNumber evidence="3 7">5.1.3.13</ecNumber>
    </recommendedName>
    <alternativeName>
        <fullName evidence="7">Thymidine diphospho-4-keto-rhamnose 3,5-epimerase</fullName>
    </alternativeName>
</protein>
<dbReference type="InterPro" id="IPR000888">
    <property type="entry name" value="RmlC-like"/>
</dbReference>
<evidence type="ECO:0000256" key="3">
    <source>
        <dbReference type="ARBA" id="ARBA00012098"/>
    </source>
</evidence>
<evidence type="ECO:0000313" key="8">
    <source>
        <dbReference type="EMBL" id="MBB3974132.1"/>
    </source>
</evidence>
<evidence type="ECO:0000313" key="9">
    <source>
        <dbReference type="Proteomes" id="UP000528964"/>
    </source>
</evidence>
<dbReference type="PANTHER" id="PTHR21047:SF2">
    <property type="entry name" value="THYMIDINE DIPHOSPHO-4-KETO-RHAMNOSE 3,5-EPIMERASE"/>
    <property type="match status" value="1"/>
</dbReference>
<dbReference type="Pfam" id="PF00908">
    <property type="entry name" value="dTDP_sugar_isom"/>
    <property type="match status" value="1"/>
</dbReference>
<dbReference type="PANTHER" id="PTHR21047">
    <property type="entry name" value="DTDP-6-DEOXY-D-GLUCOSE-3,5 EPIMERASE"/>
    <property type="match status" value="1"/>
</dbReference>
<evidence type="ECO:0000256" key="5">
    <source>
        <dbReference type="PIRSR" id="PIRSR600888-1"/>
    </source>
</evidence>
<comment type="similarity">
    <text evidence="7">Belongs to the dTDP-4-dehydrorhamnose 3,5-epimerase family.</text>
</comment>